<dbReference type="OrthoDB" id="10002833at2"/>
<accession>A0A7M1LF24</accession>
<keyword evidence="3" id="KW-1185">Reference proteome</keyword>
<feature type="compositionally biased region" description="Basic and acidic residues" evidence="1">
    <location>
        <begin position="87"/>
        <end position="97"/>
    </location>
</feature>
<dbReference type="Proteomes" id="UP000594749">
    <property type="component" value="Chromosome"/>
</dbReference>
<evidence type="ECO:0000256" key="1">
    <source>
        <dbReference type="SAM" id="MobiDB-lite"/>
    </source>
</evidence>
<evidence type="ECO:0000313" key="2">
    <source>
        <dbReference type="EMBL" id="QOQ87182.1"/>
    </source>
</evidence>
<feature type="region of interest" description="Disordered" evidence="1">
    <location>
        <begin position="77"/>
        <end position="110"/>
    </location>
</feature>
<protein>
    <submittedName>
        <fullName evidence="2">Uncharacterized protein</fullName>
    </submittedName>
</protein>
<dbReference type="EMBL" id="CP063078">
    <property type="protein sequence ID" value="QOQ87182.1"/>
    <property type="molecule type" value="Genomic_DNA"/>
</dbReference>
<feature type="compositionally biased region" description="Basic residues" evidence="1">
    <location>
        <begin position="98"/>
        <end position="110"/>
    </location>
</feature>
<name>A0A7M1LF24_9BACT</name>
<organism evidence="2 3">
    <name type="scientific">Campylobacter corcagiensis</name>
    <dbReference type="NCBI Taxonomy" id="1448857"/>
    <lineage>
        <taxon>Bacteria</taxon>
        <taxon>Pseudomonadati</taxon>
        <taxon>Campylobacterota</taxon>
        <taxon>Epsilonproteobacteria</taxon>
        <taxon>Campylobacterales</taxon>
        <taxon>Campylobacteraceae</taxon>
        <taxon>Campylobacter</taxon>
    </lineage>
</organism>
<reference evidence="2 3" key="1">
    <citation type="submission" date="2020-10" db="EMBL/GenBank/DDBJ databases">
        <title>Campylobacter and Helicobacter PacBio genomes.</title>
        <authorList>
            <person name="Lane C."/>
        </authorList>
    </citation>
    <scope>NUCLEOTIDE SEQUENCE [LARGE SCALE GENOMIC DNA]</scope>
    <source>
        <strain evidence="2 3">2016D-0077</strain>
    </source>
</reference>
<gene>
    <name evidence="2" type="ORF">IMC76_08225</name>
</gene>
<dbReference type="AlphaFoldDB" id="A0A7M1LF24"/>
<dbReference type="RefSeq" id="WP_025803543.1">
    <property type="nucleotide sequence ID" value="NZ_CP063078.1"/>
</dbReference>
<sequence>MALPFVAGLAVGSLAVVAFNNKDKIKEKLSQGYQKGKEVAQDLKEYTEEKLKSSKDECCNCTDEKLDGCECECHDEDTQKSKASQAKKNESKVESKRPSTRTKKTTNKGE</sequence>
<evidence type="ECO:0000313" key="3">
    <source>
        <dbReference type="Proteomes" id="UP000594749"/>
    </source>
</evidence>
<proteinExistence type="predicted"/>